<organism evidence="2">
    <name type="scientific">Tanacetum cinerariifolium</name>
    <name type="common">Dalmatian daisy</name>
    <name type="synonym">Chrysanthemum cinerariifolium</name>
    <dbReference type="NCBI Taxonomy" id="118510"/>
    <lineage>
        <taxon>Eukaryota</taxon>
        <taxon>Viridiplantae</taxon>
        <taxon>Streptophyta</taxon>
        <taxon>Embryophyta</taxon>
        <taxon>Tracheophyta</taxon>
        <taxon>Spermatophyta</taxon>
        <taxon>Magnoliopsida</taxon>
        <taxon>eudicotyledons</taxon>
        <taxon>Gunneridae</taxon>
        <taxon>Pentapetalae</taxon>
        <taxon>asterids</taxon>
        <taxon>campanulids</taxon>
        <taxon>Asterales</taxon>
        <taxon>Asteraceae</taxon>
        <taxon>Asteroideae</taxon>
        <taxon>Anthemideae</taxon>
        <taxon>Anthemidinae</taxon>
        <taxon>Tanacetum</taxon>
    </lineage>
</organism>
<evidence type="ECO:0008006" key="3">
    <source>
        <dbReference type="Google" id="ProtNLM"/>
    </source>
</evidence>
<protein>
    <recommendedName>
        <fullName evidence="3">Reverse transcriptase domain-containing protein</fullName>
    </recommendedName>
</protein>
<gene>
    <name evidence="2" type="ORF">Tci_866804</name>
</gene>
<sequence>MFSSDSAVTYTSISSEDVPFWGIRFFGMEQPDSPEAAQQSPIQTPPVLQDEDECEPIFIQPHDPNYSLPPVVSPTAESPGYVIESDPEEYEDDELENCLVDYHIDGDNRRNVQTARPYFYAYFMKCQPLNFKGTKGVVGLTRWIKKMESVFQIS</sequence>
<evidence type="ECO:0000256" key="1">
    <source>
        <dbReference type="SAM" id="MobiDB-lite"/>
    </source>
</evidence>
<accession>A0A699SB95</accession>
<dbReference type="EMBL" id="BKCJ011150985">
    <property type="protein sequence ID" value="GFC94834.1"/>
    <property type="molecule type" value="Genomic_DNA"/>
</dbReference>
<reference evidence="2" key="1">
    <citation type="journal article" date="2019" name="Sci. Rep.">
        <title>Draft genome of Tanacetum cinerariifolium, the natural source of mosquito coil.</title>
        <authorList>
            <person name="Yamashiro T."/>
            <person name="Shiraishi A."/>
            <person name="Satake H."/>
            <person name="Nakayama K."/>
        </authorList>
    </citation>
    <scope>NUCLEOTIDE SEQUENCE</scope>
</reference>
<dbReference type="AlphaFoldDB" id="A0A699SB95"/>
<feature type="region of interest" description="Disordered" evidence="1">
    <location>
        <begin position="31"/>
        <end position="51"/>
    </location>
</feature>
<feature type="non-terminal residue" evidence="2">
    <location>
        <position position="154"/>
    </location>
</feature>
<proteinExistence type="predicted"/>
<evidence type="ECO:0000313" key="2">
    <source>
        <dbReference type="EMBL" id="GFC94834.1"/>
    </source>
</evidence>
<name>A0A699SB95_TANCI</name>
<comment type="caution">
    <text evidence="2">The sequence shown here is derived from an EMBL/GenBank/DDBJ whole genome shotgun (WGS) entry which is preliminary data.</text>
</comment>